<accession>A0A815KJW5</accession>
<dbReference type="InterPro" id="IPR039421">
    <property type="entry name" value="Type_1_exporter"/>
</dbReference>
<dbReference type="Proteomes" id="UP000681722">
    <property type="component" value="Unassembled WGS sequence"/>
</dbReference>
<feature type="domain" description="ABC transporter" evidence="1">
    <location>
        <begin position="4"/>
        <end position="41"/>
    </location>
</feature>
<dbReference type="EMBL" id="CAJOBC010082450">
    <property type="protein sequence ID" value="CAF4286554.1"/>
    <property type="molecule type" value="Genomic_DNA"/>
</dbReference>
<dbReference type="Proteomes" id="UP000663829">
    <property type="component" value="Unassembled WGS sequence"/>
</dbReference>
<evidence type="ECO:0000313" key="2">
    <source>
        <dbReference type="EMBL" id="CAF1392064.1"/>
    </source>
</evidence>
<name>A0A815KJW5_9BILA</name>
<dbReference type="EMBL" id="CAJNOQ010017043">
    <property type="protein sequence ID" value="CAF1392064.1"/>
    <property type="molecule type" value="Genomic_DNA"/>
</dbReference>
<reference evidence="2" key="1">
    <citation type="submission" date="2021-02" db="EMBL/GenBank/DDBJ databases">
        <authorList>
            <person name="Nowell W R."/>
        </authorList>
    </citation>
    <scope>NUCLEOTIDE SEQUENCE</scope>
</reference>
<keyword evidence="4" id="KW-1185">Reference proteome</keyword>
<evidence type="ECO:0000313" key="3">
    <source>
        <dbReference type="EMBL" id="CAF4286554.1"/>
    </source>
</evidence>
<protein>
    <recommendedName>
        <fullName evidence="1">ABC transporter domain-containing protein</fullName>
    </recommendedName>
</protein>
<dbReference type="Pfam" id="PF00005">
    <property type="entry name" value="ABC_tran"/>
    <property type="match status" value="1"/>
</dbReference>
<comment type="caution">
    <text evidence="2">The sequence shown here is derived from an EMBL/GenBank/DDBJ whole genome shotgun (WGS) entry which is preliminary data.</text>
</comment>
<dbReference type="PANTHER" id="PTHR24221">
    <property type="entry name" value="ATP-BINDING CASSETTE SUB-FAMILY B"/>
    <property type="match status" value="1"/>
</dbReference>
<dbReference type="GO" id="GO:0016887">
    <property type="term" value="F:ATP hydrolysis activity"/>
    <property type="evidence" value="ECO:0007669"/>
    <property type="project" value="InterPro"/>
</dbReference>
<dbReference type="GO" id="GO:0016020">
    <property type="term" value="C:membrane"/>
    <property type="evidence" value="ECO:0007669"/>
    <property type="project" value="TreeGrafter"/>
</dbReference>
<gene>
    <name evidence="2" type="ORF">GPM918_LOCUS32846</name>
    <name evidence="3" type="ORF">SRO942_LOCUS33517</name>
</gene>
<dbReference type="GO" id="GO:0005524">
    <property type="term" value="F:ATP binding"/>
    <property type="evidence" value="ECO:0007669"/>
    <property type="project" value="InterPro"/>
</dbReference>
<sequence length="126" mass="13937">GYDTLCGAKGNQLSGGQKQRIAIARALVRNPKILLLDEATSALDYKSEKIVQQTLDRAADGRTCLTIAHRLSTIRDCKRIAVVSRGHVQEEGAHDQLVAKRGTYFSLLLAEVRRDPLPQVRRDTLS</sequence>
<dbReference type="GO" id="GO:0042626">
    <property type="term" value="F:ATPase-coupled transmembrane transporter activity"/>
    <property type="evidence" value="ECO:0007669"/>
    <property type="project" value="TreeGrafter"/>
</dbReference>
<organism evidence="2 4">
    <name type="scientific">Didymodactylos carnosus</name>
    <dbReference type="NCBI Taxonomy" id="1234261"/>
    <lineage>
        <taxon>Eukaryota</taxon>
        <taxon>Metazoa</taxon>
        <taxon>Spiralia</taxon>
        <taxon>Gnathifera</taxon>
        <taxon>Rotifera</taxon>
        <taxon>Eurotatoria</taxon>
        <taxon>Bdelloidea</taxon>
        <taxon>Philodinida</taxon>
        <taxon>Philodinidae</taxon>
        <taxon>Didymodactylos</taxon>
    </lineage>
</organism>
<dbReference type="InterPro" id="IPR003439">
    <property type="entry name" value="ABC_transporter-like_ATP-bd"/>
</dbReference>
<proteinExistence type="predicted"/>
<dbReference type="Gene3D" id="3.40.50.300">
    <property type="entry name" value="P-loop containing nucleotide triphosphate hydrolases"/>
    <property type="match status" value="1"/>
</dbReference>
<dbReference type="PANTHER" id="PTHR24221:SF503">
    <property type="entry name" value="MITOCHONDRIAL POTASSIUM CHANNEL ATP-BINDING SUBUNIT"/>
    <property type="match status" value="1"/>
</dbReference>
<dbReference type="OrthoDB" id="6500128at2759"/>
<dbReference type="SUPFAM" id="SSF52540">
    <property type="entry name" value="P-loop containing nucleoside triphosphate hydrolases"/>
    <property type="match status" value="1"/>
</dbReference>
<dbReference type="AlphaFoldDB" id="A0A815KJW5"/>
<evidence type="ECO:0000313" key="4">
    <source>
        <dbReference type="Proteomes" id="UP000663829"/>
    </source>
</evidence>
<dbReference type="InterPro" id="IPR027417">
    <property type="entry name" value="P-loop_NTPase"/>
</dbReference>
<feature type="non-terminal residue" evidence="2">
    <location>
        <position position="1"/>
    </location>
</feature>
<evidence type="ECO:0000259" key="1">
    <source>
        <dbReference type="Pfam" id="PF00005"/>
    </source>
</evidence>